<protein>
    <submittedName>
        <fullName evidence="1">Uncharacterized protein</fullName>
    </submittedName>
</protein>
<dbReference type="OrthoDB" id="981957at2"/>
<proteinExistence type="predicted"/>
<sequence>MSGDSIDYIIRELNQKPDINSGAWKAVKNGNVYLHHQTKALTIIPHLMNMTVANQQDWAATVQRLGLQEQPTVVKSSHLNVALCNEKYWLAVLPRNALVRWAQLNHIGLVQRAG</sequence>
<evidence type="ECO:0000313" key="2">
    <source>
        <dbReference type="Proteomes" id="UP000273500"/>
    </source>
</evidence>
<reference evidence="1 2" key="1">
    <citation type="submission" date="2018-12" db="EMBL/GenBank/DDBJ databases">
        <authorList>
            <person name="Feng G."/>
            <person name="Zhu H."/>
        </authorList>
    </citation>
    <scope>NUCLEOTIDE SEQUENCE [LARGE SCALE GENOMIC DNA]</scope>
    <source>
        <strain evidence="1 2">KCTC 12533</strain>
    </source>
</reference>
<gene>
    <name evidence="1" type="ORF">EI291_02130</name>
</gene>
<comment type="caution">
    <text evidence="1">The sequence shown here is derived from an EMBL/GenBank/DDBJ whole genome shotgun (WGS) entry which is preliminary data.</text>
</comment>
<keyword evidence="2" id="KW-1185">Reference proteome</keyword>
<dbReference type="AlphaFoldDB" id="A0A3R9N8U0"/>
<accession>A0A3R9N8U0</accession>
<dbReference type="EMBL" id="RWIT01000001">
    <property type="protein sequence ID" value="RSK51136.1"/>
    <property type="molecule type" value="Genomic_DNA"/>
</dbReference>
<evidence type="ECO:0000313" key="1">
    <source>
        <dbReference type="EMBL" id="RSK51136.1"/>
    </source>
</evidence>
<organism evidence="1 2">
    <name type="scientific">Hymenobacter rigui</name>
    <dbReference type="NCBI Taxonomy" id="334424"/>
    <lineage>
        <taxon>Bacteria</taxon>
        <taxon>Pseudomonadati</taxon>
        <taxon>Bacteroidota</taxon>
        <taxon>Cytophagia</taxon>
        <taxon>Cytophagales</taxon>
        <taxon>Hymenobacteraceae</taxon>
        <taxon>Hymenobacter</taxon>
    </lineage>
</organism>
<dbReference type="RefSeq" id="WP_125417613.1">
    <property type="nucleotide sequence ID" value="NZ_RWIT01000001.1"/>
</dbReference>
<dbReference type="Proteomes" id="UP000273500">
    <property type="component" value="Unassembled WGS sequence"/>
</dbReference>
<name>A0A3R9N8U0_9BACT</name>